<protein>
    <recommendedName>
        <fullName evidence="4">Secreted protein</fullName>
    </recommendedName>
</protein>
<feature type="signal peptide" evidence="1">
    <location>
        <begin position="1"/>
        <end position="19"/>
    </location>
</feature>
<accession>A0A1X7S6G9</accession>
<evidence type="ECO:0000256" key="1">
    <source>
        <dbReference type="SAM" id="SignalP"/>
    </source>
</evidence>
<dbReference type="AlphaFoldDB" id="A0A1X7S6G9"/>
<sequence length="298" mass="32101">MLFATLTLLVAALAPSVAGQAPKGAKISAKDHHDYGDQKDGWHWWDKEHFWKPVVCSTTADCKKQALKGQNQYKNCPFPATKDKNYFDFDVDLQYGGTACLPVPKQKQKECYCGAGLSGDPAKLKQWVNAYFAADGLKNVSVNKCCIFGKPEDKNFAWNCTLQCGKGNKKCIQEVGADSCKKGDKKCIQKVGSAPPTALIEITISLPSVPPAQSTAIRAATLTSGAPAIMVASAGTRTAEACIALRHCHTQSRAATSGGKGRWHDAFLPSGIAEEWMPSVVSVVLCENIRIVLKALAR</sequence>
<evidence type="ECO:0008006" key="4">
    <source>
        <dbReference type="Google" id="ProtNLM"/>
    </source>
</evidence>
<keyword evidence="3" id="KW-1185">Reference proteome</keyword>
<organism evidence="2 3">
    <name type="scientific">Zymoseptoria tritici (strain ST99CH_3D7)</name>
    <dbReference type="NCBI Taxonomy" id="1276538"/>
    <lineage>
        <taxon>Eukaryota</taxon>
        <taxon>Fungi</taxon>
        <taxon>Dikarya</taxon>
        <taxon>Ascomycota</taxon>
        <taxon>Pezizomycotina</taxon>
        <taxon>Dothideomycetes</taxon>
        <taxon>Dothideomycetidae</taxon>
        <taxon>Mycosphaerellales</taxon>
        <taxon>Mycosphaerellaceae</taxon>
        <taxon>Zymoseptoria</taxon>
    </lineage>
</organism>
<gene>
    <name evidence="2" type="ORF">ZT3D7_G10166</name>
</gene>
<evidence type="ECO:0000313" key="2">
    <source>
        <dbReference type="EMBL" id="SMQ55011.1"/>
    </source>
</evidence>
<proteinExistence type="predicted"/>
<evidence type="ECO:0000313" key="3">
    <source>
        <dbReference type="Proteomes" id="UP000215127"/>
    </source>
</evidence>
<name>A0A1X7S6G9_ZYMT9</name>
<keyword evidence="1" id="KW-0732">Signal</keyword>
<feature type="chain" id="PRO_5012281884" description="Secreted protein" evidence="1">
    <location>
        <begin position="20"/>
        <end position="298"/>
    </location>
</feature>
<dbReference type="EMBL" id="LT853702">
    <property type="protein sequence ID" value="SMQ55011.1"/>
    <property type="molecule type" value="Genomic_DNA"/>
</dbReference>
<reference evidence="2 3" key="1">
    <citation type="submission" date="2016-06" db="EMBL/GenBank/DDBJ databases">
        <authorList>
            <person name="Kjaerup R.B."/>
            <person name="Dalgaard T.S."/>
            <person name="Juul-Madsen H.R."/>
        </authorList>
    </citation>
    <scope>NUCLEOTIDE SEQUENCE [LARGE SCALE GENOMIC DNA]</scope>
</reference>
<dbReference type="Proteomes" id="UP000215127">
    <property type="component" value="Chromosome 11"/>
</dbReference>